<evidence type="ECO:0000256" key="1">
    <source>
        <dbReference type="SAM" id="SignalP"/>
    </source>
</evidence>
<evidence type="ECO:0008006" key="4">
    <source>
        <dbReference type="Google" id="ProtNLM"/>
    </source>
</evidence>
<dbReference type="PROSITE" id="PS51257">
    <property type="entry name" value="PROKAR_LIPOPROTEIN"/>
    <property type="match status" value="1"/>
</dbReference>
<organism evidence="2 3">
    <name type="scientific">Ferviditalea candida</name>
    <dbReference type="NCBI Taxonomy" id="3108399"/>
    <lineage>
        <taxon>Bacteria</taxon>
        <taxon>Bacillati</taxon>
        <taxon>Bacillota</taxon>
        <taxon>Bacilli</taxon>
        <taxon>Bacillales</taxon>
        <taxon>Paenibacillaceae</taxon>
        <taxon>Ferviditalea</taxon>
    </lineage>
</organism>
<comment type="caution">
    <text evidence="2">The sequence shown here is derived from an EMBL/GenBank/DDBJ whole genome shotgun (WGS) entry which is preliminary data.</text>
</comment>
<protein>
    <recommendedName>
        <fullName evidence="4">Lipoprotein</fullName>
    </recommendedName>
</protein>
<proteinExistence type="predicted"/>
<keyword evidence="1" id="KW-0732">Signal</keyword>
<evidence type="ECO:0000313" key="3">
    <source>
        <dbReference type="Proteomes" id="UP001310386"/>
    </source>
</evidence>
<feature type="chain" id="PRO_5046237003" description="Lipoprotein" evidence="1">
    <location>
        <begin position="18"/>
        <end position="318"/>
    </location>
</feature>
<gene>
    <name evidence="2" type="ORF">VF724_03160</name>
</gene>
<accession>A0ABU5ZDR7</accession>
<name>A0ABU5ZDR7_9BACL</name>
<dbReference type="RefSeq" id="WP_371752768.1">
    <property type="nucleotide sequence ID" value="NZ_JAYJLD010000003.1"/>
</dbReference>
<dbReference type="Proteomes" id="UP001310386">
    <property type="component" value="Unassembled WGS sequence"/>
</dbReference>
<reference evidence="2" key="1">
    <citation type="submission" date="2023-12" db="EMBL/GenBank/DDBJ databases">
        <title>Fervidustalea candida gen. nov., sp. nov., a novel member of the family Paenibacillaceae isolated from a geothermal area.</title>
        <authorList>
            <person name="Li W.-J."/>
            <person name="Jiao J.-Y."/>
            <person name="Chen Y."/>
        </authorList>
    </citation>
    <scope>NUCLEOTIDE SEQUENCE</scope>
    <source>
        <strain evidence="2">SYSU GA230002</strain>
    </source>
</reference>
<evidence type="ECO:0000313" key="2">
    <source>
        <dbReference type="EMBL" id="MEB3100654.1"/>
    </source>
</evidence>
<feature type="signal peptide" evidence="1">
    <location>
        <begin position="1"/>
        <end position="17"/>
    </location>
</feature>
<dbReference type="EMBL" id="JAYJLD010000003">
    <property type="protein sequence ID" value="MEB3100654.1"/>
    <property type="molecule type" value="Genomic_DNA"/>
</dbReference>
<sequence>MNKLIIALVTAALLALAAAGCTGGNGLKQEVIQAFDKQKDMNSYRFSGQTVLQTDYKLANPDRQPLTAGLFELLKQSTLSWEGVASRNPARLEMTWKITPQGRNSSIEVPFIVKDDKAYFHIPSINAENEYFVMDLQKSPQGSQLALTPEMLNQAAGLPSFILKSLTESINPNWFSEKKDTQADAPAAGKSVSIEIKPENFGDFVKDVISVLPDISAELQKIGLPAAQLQKLPERLSSSADSMRLRQPLTLTVALDKQGFVRGETINLDLAIKQSDGTETHVQLQKQTKYDQINGNPAFSMEIPQNTKSIEDVLRLVK</sequence>
<keyword evidence="3" id="KW-1185">Reference proteome</keyword>